<evidence type="ECO:0000256" key="15">
    <source>
        <dbReference type="PROSITE-ProRule" id="PRU01032"/>
    </source>
</evidence>
<name>A0A8H8U386_9HELO</name>
<evidence type="ECO:0000256" key="10">
    <source>
        <dbReference type="ARBA" id="ARBA00022825"/>
    </source>
</evidence>
<dbReference type="PROSITE" id="PS00138">
    <property type="entry name" value="SUBTILASE_SER"/>
    <property type="match status" value="1"/>
</dbReference>
<feature type="signal peptide" evidence="16">
    <location>
        <begin position="1"/>
        <end position="23"/>
    </location>
</feature>
<feature type="binding site" evidence="15">
    <location>
        <position position="617"/>
    </location>
    <ligand>
        <name>Ca(2+)</name>
        <dbReference type="ChEBI" id="CHEBI:29108"/>
    </ligand>
</feature>
<dbReference type="RefSeq" id="XP_031007659.1">
    <property type="nucleotide sequence ID" value="XM_031147047.1"/>
</dbReference>
<dbReference type="CDD" id="cd04056">
    <property type="entry name" value="Peptidases_S53"/>
    <property type="match status" value="1"/>
</dbReference>
<feature type="binding site" evidence="15">
    <location>
        <position position="597"/>
    </location>
    <ligand>
        <name>Ca(2+)</name>
        <dbReference type="ChEBI" id="CHEBI:29108"/>
    </ligand>
</feature>
<keyword evidence="5" id="KW-0964">Secreted</keyword>
<feature type="active site" description="Charge relay system" evidence="15">
    <location>
        <position position="554"/>
    </location>
</feature>
<feature type="binding site" evidence="15">
    <location>
        <position position="615"/>
    </location>
    <ligand>
        <name>Ca(2+)</name>
        <dbReference type="ChEBI" id="CHEBI:29108"/>
    </ligand>
</feature>
<dbReference type="SUPFAM" id="SSF54897">
    <property type="entry name" value="Protease propeptides/inhibitors"/>
    <property type="match status" value="1"/>
</dbReference>
<dbReference type="InterPro" id="IPR015366">
    <property type="entry name" value="S53_propep"/>
</dbReference>
<comment type="caution">
    <text evidence="18">The sequence shown here is derived from an EMBL/GenBank/DDBJ whole genome shotgun (WGS) entry which is preliminary data.</text>
</comment>
<proteinExistence type="predicted"/>
<dbReference type="Proteomes" id="UP000431533">
    <property type="component" value="Unassembled WGS sequence"/>
</dbReference>
<dbReference type="EMBL" id="QGMH01000025">
    <property type="protein sequence ID" value="TVY28871.1"/>
    <property type="molecule type" value="Genomic_DNA"/>
</dbReference>
<dbReference type="PANTHER" id="PTHR14218">
    <property type="entry name" value="PROTEASE S8 TRIPEPTIDYL PEPTIDASE I CLN2"/>
    <property type="match status" value="1"/>
</dbReference>
<evidence type="ECO:0000256" key="3">
    <source>
        <dbReference type="ARBA" id="ARBA00004239"/>
    </source>
</evidence>
<feature type="active site" description="Charge relay system" evidence="15">
    <location>
        <position position="332"/>
    </location>
</feature>
<dbReference type="InterPro" id="IPR030400">
    <property type="entry name" value="Sedolisin_dom"/>
</dbReference>
<keyword evidence="14" id="KW-0325">Glycoprotein</keyword>
<evidence type="ECO:0000256" key="8">
    <source>
        <dbReference type="ARBA" id="ARBA00022729"/>
    </source>
</evidence>
<feature type="domain" description="Peptidase S53" evidence="17">
    <location>
        <begin position="245"/>
        <end position="637"/>
    </location>
</feature>
<dbReference type="GO" id="GO:0005576">
    <property type="term" value="C:extracellular region"/>
    <property type="evidence" value="ECO:0007669"/>
    <property type="project" value="UniProtKB-SubCell"/>
</dbReference>
<feature type="binding site" evidence="15">
    <location>
        <position position="596"/>
    </location>
    <ligand>
        <name>Ca(2+)</name>
        <dbReference type="ChEBI" id="CHEBI:29108"/>
    </ligand>
</feature>
<evidence type="ECO:0000256" key="4">
    <source>
        <dbReference type="ARBA" id="ARBA00012462"/>
    </source>
</evidence>
<keyword evidence="13" id="KW-0865">Zymogen</keyword>
<dbReference type="GO" id="GO:0008240">
    <property type="term" value="F:tripeptidyl-peptidase activity"/>
    <property type="evidence" value="ECO:0007669"/>
    <property type="project" value="UniProtKB-EC"/>
</dbReference>
<dbReference type="FunFam" id="3.40.50.200:FF:000015">
    <property type="entry name" value="Tripeptidyl peptidase A"/>
    <property type="match status" value="1"/>
</dbReference>
<evidence type="ECO:0000256" key="5">
    <source>
        <dbReference type="ARBA" id="ARBA00022525"/>
    </source>
</evidence>
<dbReference type="InterPro" id="IPR036852">
    <property type="entry name" value="Peptidase_S8/S53_dom_sf"/>
</dbReference>
<keyword evidence="6 15" id="KW-0645">Protease</keyword>
<evidence type="ECO:0000256" key="12">
    <source>
        <dbReference type="ARBA" id="ARBA00023026"/>
    </source>
</evidence>
<dbReference type="Pfam" id="PF00082">
    <property type="entry name" value="Peptidase_S8"/>
    <property type="match status" value="1"/>
</dbReference>
<dbReference type="InterPro" id="IPR000209">
    <property type="entry name" value="Peptidase_S8/S53_dom"/>
</dbReference>
<comment type="cofactor">
    <cofactor evidence="15">
        <name>Ca(2+)</name>
        <dbReference type="ChEBI" id="CHEBI:29108"/>
    </cofactor>
    <text evidence="15">Binds 1 Ca(2+) ion per subunit.</text>
</comment>
<evidence type="ECO:0000256" key="11">
    <source>
        <dbReference type="ARBA" id="ARBA00022837"/>
    </source>
</evidence>
<dbReference type="PANTHER" id="PTHR14218:SF39">
    <property type="entry name" value="PEPTIDASE S53 DOMAIN-CONTAINING PROTEIN"/>
    <property type="match status" value="1"/>
</dbReference>
<dbReference type="OrthoDB" id="409122at2759"/>
<evidence type="ECO:0000256" key="1">
    <source>
        <dbReference type="ARBA" id="ARBA00001910"/>
    </source>
</evidence>
<dbReference type="CDD" id="cd11377">
    <property type="entry name" value="Pro-peptidase_S53"/>
    <property type="match status" value="1"/>
</dbReference>
<keyword evidence="12" id="KW-0843">Virulence</keyword>
<feature type="active site" description="Charge relay system" evidence="15">
    <location>
        <position position="336"/>
    </location>
</feature>
<sequence>MMHNWLSTPLFLAALCFSLCAHSTPYSIKERHPVPDGWDLLRRAPLHGKIKLHIGLKQGRFHELERHLIEVSDPSHNRYGQYLTADEVNDLIAPSKDTLSLVQEWIEECGIGAHKIVFSIASDWITLDLSIGDAERLLQTEYSEFWHAESKTLAVRASEWSLPEHLHSHVESVQPTSSFFHAAGLAAKIDFPRSLYVDKEEGAGNPDIKDLNQLAETLSGELSESLDLDDLPSDLKASQACNTSAVTPLCIRALYGTLTYEAQAPDQNAMAIVNYGGEFNNRSDIDLFLKAFRPDAARAGAAFTFQEDNIAGAINQQTPATASQLSEKMGREGNLDAQALLGIAFPTAMISYSIGGEAPAFEPDKYTPTNTNEPFLTWLHHALAQKELPQVISTSYGDIEQTVPYTYAKRVCEGFAQLGARGVTVIFGAGDSGVGKDGYCRSNNGSDSYEFLTSFPASCPYGTSVGATRNIEPEEVAHNERNGFVSGGGFSRYFPRPAYQNAHGVVSSYLSRLGDNTYTGLYNREGRAYPDVATQGYRRVIVWNGEKFLVDGTSASAPTFAAVIALVNDALIAEGKPVLGFLNPWLYQKGFEAFTDVTKGSNKGCGTDGYFAAAGWDPASGFGTPWFPRLKELALERKFRSQRPWYWPYL</sequence>
<dbReference type="AlphaFoldDB" id="A0A8H8U386"/>
<evidence type="ECO:0000313" key="18">
    <source>
        <dbReference type="EMBL" id="TVY28871.1"/>
    </source>
</evidence>
<evidence type="ECO:0000256" key="6">
    <source>
        <dbReference type="ARBA" id="ARBA00022670"/>
    </source>
</evidence>
<keyword evidence="7 15" id="KW-0479">Metal-binding</keyword>
<evidence type="ECO:0000256" key="16">
    <source>
        <dbReference type="SAM" id="SignalP"/>
    </source>
</evidence>
<evidence type="ECO:0000256" key="14">
    <source>
        <dbReference type="ARBA" id="ARBA00023180"/>
    </source>
</evidence>
<dbReference type="Gene3D" id="3.40.50.200">
    <property type="entry name" value="Peptidase S8/S53 domain"/>
    <property type="match status" value="1"/>
</dbReference>
<evidence type="ECO:0000313" key="19">
    <source>
        <dbReference type="Proteomes" id="UP000431533"/>
    </source>
</evidence>
<dbReference type="GeneID" id="41982267"/>
<dbReference type="SMART" id="SM00944">
    <property type="entry name" value="Pro-kuma_activ"/>
    <property type="match status" value="1"/>
</dbReference>
<dbReference type="EC" id="3.4.14.10" evidence="4"/>
<evidence type="ECO:0000256" key="9">
    <source>
        <dbReference type="ARBA" id="ARBA00022801"/>
    </source>
</evidence>
<accession>A0A8H8U386</accession>
<dbReference type="GO" id="GO:0004252">
    <property type="term" value="F:serine-type endopeptidase activity"/>
    <property type="evidence" value="ECO:0007669"/>
    <property type="project" value="UniProtKB-UniRule"/>
</dbReference>
<dbReference type="InterPro" id="IPR023828">
    <property type="entry name" value="Peptidase_S8_Ser-AS"/>
</dbReference>
<evidence type="ECO:0000256" key="7">
    <source>
        <dbReference type="ARBA" id="ARBA00022723"/>
    </source>
</evidence>
<dbReference type="PROSITE" id="PS51695">
    <property type="entry name" value="SEDOLISIN"/>
    <property type="match status" value="1"/>
</dbReference>
<evidence type="ECO:0000259" key="17">
    <source>
        <dbReference type="PROSITE" id="PS51695"/>
    </source>
</evidence>
<dbReference type="Pfam" id="PF09286">
    <property type="entry name" value="Pro-kuma_activ"/>
    <property type="match status" value="1"/>
</dbReference>
<comment type="function">
    <text evidence="2">Secreted tripeptidyl-peptidase which degrades proteins at acidic pHs and is involved in virulence.</text>
</comment>
<keyword evidence="8 16" id="KW-0732">Signal</keyword>
<evidence type="ECO:0000256" key="13">
    <source>
        <dbReference type="ARBA" id="ARBA00023145"/>
    </source>
</evidence>
<feature type="chain" id="PRO_5034362833" description="tripeptidyl-peptidase II" evidence="16">
    <location>
        <begin position="24"/>
        <end position="650"/>
    </location>
</feature>
<gene>
    <name evidence="18" type="primary">sed3_0</name>
    <name evidence="18" type="ORF">LHYA1_G002069</name>
</gene>
<comment type="catalytic activity">
    <reaction evidence="1">
        <text>Release of an N-terminal tripeptide from a polypeptide.</text>
        <dbReference type="EC" id="3.4.14.10"/>
    </reaction>
</comment>
<dbReference type="GO" id="GO:0046872">
    <property type="term" value="F:metal ion binding"/>
    <property type="evidence" value="ECO:0007669"/>
    <property type="project" value="UniProtKB-UniRule"/>
</dbReference>
<evidence type="ECO:0000256" key="2">
    <source>
        <dbReference type="ARBA" id="ARBA00002451"/>
    </source>
</evidence>
<keyword evidence="19" id="KW-1185">Reference proteome</keyword>
<dbReference type="SUPFAM" id="SSF52743">
    <property type="entry name" value="Subtilisin-like"/>
    <property type="match status" value="1"/>
</dbReference>
<keyword evidence="10 15" id="KW-0720">Serine protease</keyword>
<reference evidence="18 19" key="1">
    <citation type="submission" date="2018-05" db="EMBL/GenBank/DDBJ databases">
        <title>Genome sequencing and assembly of the regulated plant pathogen Lachnellula willkommii and related sister species for the development of diagnostic species identification markers.</title>
        <authorList>
            <person name="Giroux E."/>
            <person name="Bilodeau G."/>
        </authorList>
    </citation>
    <scope>NUCLEOTIDE SEQUENCE [LARGE SCALE GENOMIC DNA]</scope>
    <source>
        <strain evidence="18 19">CBS 185.66</strain>
    </source>
</reference>
<dbReference type="GO" id="GO:0006508">
    <property type="term" value="P:proteolysis"/>
    <property type="evidence" value="ECO:0007669"/>
    <property type="project" value="UniProtKB-KW"/>
</dbReference>
<keyword evidence="11 15" id="KW-0106">Calcium</keyword>
<dbReference type="InterPro" id="IPR050819">
    <property type="entry name" value="Tripeptidyl-peptidase_I"/>
</dbReference>
<organism evidence="18 19">
    <name type="scientific">Lachnellula hyalina</name>
    <dbReference type="NCBI Taxonomy" id="1316788"/>
    <lineage>
        <taxon>Eukaryota</taxon>
        <taxon>Fungi</taxon>
        <taxon>Dikarya</taxon>
        <taxon>Ascomycota</taxon>
        <taxon>Pezizomycotina</taxon>
        <taxon>Leotiomycetes</taxon>
        <taxon>Helotiales</taxon>
        <taxon>Lachnaceae</taxon>
        <taxon>Lachnellula</taxon>
    </lineage>
</organism>
<comment type="subcellular location">
    <subcellularLocation>
        <location evidence="3">Secreted</location>
        <location evidence="3">Extracellular space</location>
    </subcellularLocation>
</comment>
<keyword evidence="9 15" id="KW-0378">Hydrolase</keyword>
<protein>
    <recommendedName>
        <fullName evidence="4">tripeptidyl-peptidase II</fullName>
        <ecNumber evidence="4">3.4.14.10</ecNumber>
    </recommendedName>
</protein>